<name>B8A3Y9_DROME</name>
<protein>
    <submittedName>
        <fullName evidence="1">MIP01791p</fullName>
    </submittedName>
</protein>
<sequence>MRRGGHCVPFGGHFVDALVWTLPGQELQSRLYLWLWWMPFDVFVDIR</sequence>
<evidence type="ECO:0000313" key="1">
    <source>
        <dbReference type="EMBL" id="ACL68728.1"/>
    </source>
</evidence>
<dbReference type="AlphaFoldDB" id="B8A3Y9"/>
<proteinExistence type="evidence at transcript level"/>
<reference evidence="1" key="1">
    <citation type="submission" date="2009-01" db="EMBL/GenBank/DDBJ databases">
        <authorList>
            <person name="Carlson J."/>
            <person name="Booth B."/>
            <person name="Frise E."/>
            <person name="Sandler J."/>
            <person name="Wan K."/>
            <person name="Yu C."/>
            <person name="Celniker S."/>
        </authorList>
    </citation>
    <scope>NUCLEOTIDE SEQUENCE</scope>
</reference>
<organism evidence="1">
    <name type="scientific">Drosophila melanogaster</name>
    <name type="common">Fruit fly</name>
    <dbReference type="NCBI Taxonomy" id="7227"/>
    <lineage>
        <taxon>Eukaryota</taxon>
        <taxon>Metazoa</taxon>
        <taxon>Ecdysozoa</taxon>
        <taxon>Arthropoda</taxon>
        <taxon>Hexapoda</taxon>
        <taxon>Insecta</taxon>
        <taxon>Pterygota</taxon>
        <taxon>Neoptera</taxon>
        <taxon>Endopterygota</taxon>
        <taxon>Diptera</taxon>
        <taxon>Brachycera</taxon>
        <taxon>Muscomorpha</taxon>
        <taxon>Ephydroidea</taxon>
        <taxon>Drosophilidae</taxon>
        <taxon>Drosophila</taxon>
        <taxon>Sophophora</taxon>
    </lineage>
</organism>
<dbReference type="EMBL" id="BT056281">
    <property type="protein sequence ID" value="ACL68728.1"/>
    <property type="molecule type" value="mRNA"/>
</dbReference>
<accession>B8A3Y9</accession>
<gene>
    <name evidence="1" type="primary">CG34245-RB</name>
</gene>